<dbReference type="InParanoid" id="G5BPZ4"/>
<keyword evidence="1 3" id="KW-0396">Initiation factor</keyword>
<keyword evidence="1" id="KW-0648">Protein biosynthesis</keyword>
<dbReference type="EMBL" id="JH171310">
    <property type="protein sequence ID" value="EHB11355.1"/>
    <property type="molecule type" value="Genomic_DNA"/>
</dbReference>
<feature type="compositionally biased region" description="Basic and acidic residues" evidence="2">
    <location>
        <begin position="8"/>
        <end position="39"/>
    </location>
</feature>
<dbReference type="FunCoup" id="G5BPZ4">
    <property type="interactions" value="574"/>
</dbReference>
<dbReference type="Gene3D" id="3.30.760.10">
    <property type="entry name" value="RNA Cap, Translation Initiation Factor Eif4e"/>
    <property type="match status" value="3"/>
</dbReference>
<dbReference type="GO" id="GO:0000340">
    <property type="term" value="F:RNA 7-methylguanosine cap binding"/>
    <property type="evidence" value="ECO:0007669"/>
    <property type="project" value="TreeGrafter"/>
</dbReference>
<dbReference type="STRING" id="10181.G5BPZ4"/>
<dbReference type="Pfam" id="PF01652">
    <property type="entry name" value="IF4E"/>
    <property type="match status" value="3"/>
</dbReference>
<feature type="region of interest" description="Disordered" evidence="2">
    <location>
        <begin position="1"/>
        <end position="56"/>
    </location>
</feature>
<dbReference type="GO" id="GO:0016281">
    <property type="term" value="C:eukaryotic translation initiation factor 4F complex"/>
    <property type="evidence" value="ECO:0007669"/>
    <property type="project" value="TreeGrafter"/>
</dbReference>
<evidence type="ECO:0000313" key="4">
    <source>
        <dbReference type="Proteomes" id="UP000006813"/>
    </source>
</evidence>
<dbReference type="InterPro" id="IPR001040">
    <property type="entry name" value="TIF_eIF_4E"/>
</dbReference>
<dbReference type="eggNOG" id="KOG1670">
    <property type="taxonomic scope" value="Eukaryota"/>
</dbReference>
<dbReference type="SUPFAM" id="SSF55418">
    <property type="entry name" value="eIF4e-like"/>
    <property type="match status" value="2"/>
</dbReference>
<dbReference type="PANTHER" id="PTHR11960">
    <property type="entry name" value="EUKARYOTIC TRANSLATION INITIATION FACTOR 4E RELATED"/>
    <property type="match status" value="1"/>
</dbReference>
<keyword evidence="1" id="KW-0694">RNA-binding</keyword>
<organism evidence="3 4">
    <name type="scientific">Heterocephalus glaber</name>
    <name type="common">Naked mole rat</name>
    <dbReference type="NCBI Taxonomy" id="10181"/>
    <lineage>
        <taxon>Eukaryota</taxon>
        <taxon>Metazoa</taxon>
        <taxon>Chordata</taxon>
        <taxon>Craniata</taxon>
        <taxon>Vertebrata</taxon>
        <taxon>Euteleostomi</taxon>
        <taxon>Mammalia</taxon>
        <taxon>Eutheria</taxon>
        <taxon>Euarchontoglires</taxon>
        <taxon>Glires</taxon>
        <taxon>Rodentia</taxon>
        <taxon>Hystricomorpha</taxon>
        <taxon>Bathyergidae</taxon>
        <taxon>Heterocephalus</taxon>
    </lineage>
</organism>
<gene>
    <name evidence="3" type="ORF">GW7_17787</name>
</gene>
<dbReference type="PANTHER" id="PTHR11960:SF3">
    <property type="entry name" value="EUKARYOTIC TRANSLATION INITIATION FACTOR 4E TYPE 1B"/>
    <property type="match status" value="1"/>
</dbReference>
<dbReference type="Proteomes" id="UP000006813">
    <property type="component" value="Unassembled WGS sequence"/>
</dbReference>
<dbReference type="InterPro" id="IPR023398">
    <property type="entry name" value="TIF_eIF4e-like"/>
</dbReference>
<reference evidence="3 4" key="1">
    <citation type="journal article" date="2011" name="Nature">
        <title>Genome sequencing reveals insights into physiology and longevity of the naked mole rat.</title>
        <authorList>
            <person name="Kim E.B."/>
            <person name="Fang X."/>
            <person name="Fushan A.A."/>
            <person name="Huang Z."/>
            <person name="Lobanov A.V."/>
            <person name="Han L."/>
            <person name="Marino S.M."/>
            <person name="Sun X."/>
            <person name="Turanov A.A."/>
            <person name="Yang P."/>
            <person name="Yim S.H."/>
            <person name="Zhao X."/>
            <person name="Kasaikina M.V."/>
            <person name="Stoletzki N."/>
            <person name="Peng C."/>
            <person name="Polak P."/>
            <person name="Xiong Z."/>
            <person name="Kiezun A."/>
            <person name="Zhu Y."/>
            <person name="Chen Y."/>
            <person name="Kryukov G.V."/>
            <person name="Zhang Q."/>
            <person name="Peshkin L."/>
            <person name="Yang L."/>
            <person name="Bronson R.T."/>
            <person name="Buffenstein R."/>
            <person name="Wang B."/>
            <person name="Han C."/>
            <person name="Li Q."/>
            <person name="Chen L."/>
            <person name="Zhao W."/>
            <person name="Sunyaev S.R."/>
            <person name="Park T.J."/>
            <person name="Zhang G."/>
            <person name="Wang J."/>
            <person name="Gladyshev V.N."/>
        </authorList>
    </citation>
    <scope>NUCLEOTIDE SEQUENCE [LARGE SCALE GENOMIC DNA]</scope>
</reference>
<evidence type="ECO:0000313" key="3">
    <source>
        <dbReference type="EMBL" id="EHB11355.1"/>
    </source>
</evidence>
<comment type="similarity">
    <text evidence="1">Belongs to the eukaryotic initiation factor 4E family.</text>
</comment>
<dbReference type="GO" id="GO:0003743">
    <property type="term" value="F:translation initiation factor activity"/>
    <property type="evidence" value="ECO:0007669"/>
    <property type="project" value="UniProtKB-KW"/>
</dbReference>
<evidence type="ECO:0000256" key="1">
    <source>
        <dbReference type="RuleBase" id="RU004374"/>
    </source>
</evidence>
<protein>
    <submittedName>
        <fullName evidence="3">Eukaryotic translation initiation factor 4E type 1B</fullName>
    </submittedName>
</protein>
<evidence type="ECO:0000256" key="2">
    <source>
        <dbReference type="SAM" id="MobiDB-lite"/>
    </source>
</evidence>
<sequence length="303" mass="34071">MATFCHAIEAEGEVREKKEKEEKEQEKAEVGESTGEKAPKSPGITTPLSQRGKARGEGPVEVKLELHPLQNRWALWFFKNDRSRAWQDNLHLVTKFDTVEDFWAMYSHIQLASKLSPGCDYALFKDGIEPMWEDSRLLCLIGESFEEHSKEVCGAVINIRTKGDKIAVWTREAEDQASVLHIGRVYKERLGLSVKTVIGYQAHIDTATKSNSLAKNKFVLLCLIGESFEEHSKEVCGAVINIRTKGDKIAVWTREAEDQASVLHIGRVYKERLGLSVKTVIGYQAHIDTATKSNSLAKNKFVV</sequence>
<accession>G5BPZ4</accession>
<dbReference type="AlphaFoldDB" id="G5BPZ4"/>
<name>G5BPZ4_HETGA</name>
<proteinExistence type="inferred from homology"/>